<dbReference type="GeneID" id="111121655"/>
<evidence type="ECO:0000313" key="3">
    <source>
        <dbReference type="RefSeq" id="XP_022318722.1"/>
    </source>
</evidence>
<organism evidence="2 3">
    <name type="scientific">Crassostrea virginica</name>
    <name type="common">Eastern oyster</name>
    <dbReference type="NCBI Taxonomy" id="6565"/>
    <lineage>
        <taxon>Eukaryota</taxon>
        <taxon>Metazoa</taxon>
        <taxon>Spiralia</taxon>
        <taxon>Lophotrochozoa</taxon>
        <taxon>Mollusca</taxon>
        <taxon>Bivalvia</taxon>
        <taxon>Autobranchia</taxon>
        <taxon>Pteriomorphia</taxon>
        <taxon>Ostreida</taxon>
        <taxon>Ostreoidea</taxon>
        <taxon>Ostreidae</taxon>
        <taxon>Crassostrea</taxon>
    </lineage>
</organism>
<name>A0A8B8CSB1_CRAVI</name>
<accession>A0A8B8CSB1</accession>
<dbReference type="Pfam" id="PF06246">
    <property type="entry name" value="Isy1"/>
    <property type="match status" value="1"/>
</dbReference>
<dbReference type="GO" id="GO:0000350">
    <property type="term" value="P:generation of catalytic spliceosome for second transesterification step"/>
    <property type="evidence" value="ECO:0007669"/>
    <property type="project" value="InterPro"/>
</dbReference>
<keyword evidence="2" id="KW-1185">Reference proteome</keyword>
<dbReference type="KEGG" id="cvn:111121655"/>
<reference evidence="3" key="1">
    <citation type="submission" date="2025-08" db="UniProtKB">
        <authorList>
            <consortium name="RefSeq"/>
        </authorList>
    </citation>
    <scope>IDENTIFICATION</scope>
    <source>
        <tissue evidence="3">Whole sample</tissue>
    </source>
</reference>
<gene>
    <name evidence="3" type="primary">LOC111121655</name>
</gene>
<evidence type="ECO:0000313" key="2">
    <source>
        <dbReference type="Proteomes" id="UP000694844"/>
    </source>
</evidence>
<protein>
    <submittedName>
        <fullName evidence="3">Uncharacterized protein LOC111121655 isoform X1</fullName>
    </submittedName>
</protein>
<feature type="compositionally biased region" description="Acidic residues" evidence="1">
    <location>
        <begin position="196"/>
        <end position="206"/>
    </location>
</feature>
<feature type="region of interest" description="Disordered" evidence="1">
    <location>
        <begin position="186"/>
        <end position="206"/>
    </location>
</feature>
<dbReference type="Proteomes" id="UP000694844">
    <property type="component" value="Chromosome 2"/>
</dbReference>
<dbReference type="InterPro" id="IPR009360">
    <property type="entry name" value="Isy1"/>
</dbReference>
<proteinExistence type="predicted"/>
<dbReference type="OrthoDB" id="5983780at2759"/>
<dbReference type="RefSeq" id="XP_022318722.1">
    <property type="nucleotide sequence ID" value="XM_022463014.1"/>
</dbReference>
<evidence type="ECO:0000256" key="1">
    <source>
        <dbReference type="SAM" id="MobiDB-lite"/>
    </source>
</evidence>
<sequence>MARNEEKQLGRLNRYYLKRQHDEIKRKNPKRPRLETLNSVEDIKHWIPSLKKDIDFYLKQSQVSCYPERKIDEINEKISHLKKEYHAFIKKLGKLDPNMTDVPWTERSYQPCREEGNIPDGEHQQQISIDSSTAPVNFVPMKTPILDKDVSSEYSSSNNIQTVIPRLSDIEDEPLQFVKNQSVSVSNNSLNLPYSDSDDENEDDTCSDFRAACIEAPRRDKMQWDQGGGSTPVPP</sequence>
<dbReference type="AlphaFoldDB" id="A0A8B8CSB1"/>